<reference evidence="2" key="1">
    <citation type="journal article" date="2014" name="Proc. Natl. Acad. Sci. U.S.A.">
        <title>Extensive sampling of basidiomycete genomes demonstrates inadequacy of the white-rot/brown-rot paradigm for wood decay fungi.</title>
        <authorList>
            <person name="Riley R."/>
            <person name="Salamov A.A."/>
            <person name="Brown D.W."/>
            <person name="Nagy L.G."/>
            <person name="Floudas D."/>
            <person name="Held B.W."/>
            <person name="Levasseur A."/>
            <person name="Lombard V."/>
            <person name="Morin E."/>
            <person name="Otillar R."/>
            <person name="Lindquist E.A."/>
            <person name="Sun H."/>
            <person name="LaButti K.M."/>
            <person name="Schmutz J."/>
            <person name="Jabbour D."/>
            <person name="Luo H."/>
            <person name="Baker S.E."/>
            <person name="Pisabarro A.G."/>
            <person name="Walton J.D."/>
            <person name="Blanchette R.A."/>
            <person name="Henrissat B."/>
            <person name="Martin F."/>
            <person name="Cullen D."/>
            <person name="Hibbett D.S."/>
            <person name="Grigoriev I.V."/>
        </authorList>
    </citation>
    <scope>NUCLEOTIDE SEQUENCE [LARGE SCALE GENOMIC DNA]</scope>
    <source>
        <strain evidence="2">CBS 339.88</strain>
    </source>
</reference>
<sequence length="120" mass="13502">MCIVIFAFKCPGAIDASVEVNNGHLTNELPFLQTLFVHFYLSGLPHLTIDFPFLRDFLQPSPLPSTISPLKPQMTSVDPAVVSPLQSMCPQPLEPTDLSEEEQWQKYFNLDDATSEHLQE</sequence>
<keyword evidence="2" id="KW-1185">Reference proteome</keyword>
<name>A0A067SYN1_GALM3</name>
<dbReference type="HOGENOM" id="CLU_2049865_0_0_1"/>
<proteinExistence type="predicted"/>
<dbReference type="Proteomes" id="UP000027222">
    <property type="component" value="Unassembled WGS sequence"/>
</dbReference>
<dbReference type="AlphaFoldDB" id="A0A067SYN1"/>
<organism evidence="1 2">
    <name type="scientific">Galerina marginata (strain CBS 339.88)</name>
    <dbReference type="NCBI Taxonomy" id="685588"/>
    <lineage>
        <taxon>Eukaryota</taxon>
        <taxon>Fungi</taxon>
        <taxon>Dikarya</taxon>
        <taxon>Basidiomycota</taxon>
        <taxon>Agaricomycotina</taxon>
        <taxon>Agaricomycetes</taxon>
        <taxon>Agaricomycetidae</taxon>
        <taxon>Agaricales</taxon>
        <taxon>Agaricineae</taxon>
        <taxon>Strophariaceae</taxon>
        <taxon>Galerina</taxon>
    </lineage>
</organism>
<gene>
    <name evidence="1" type="ORF">GALMADRAFT_783715</name>
</gene>
<dbReference type="EMBL" id="KL142391">
    <property type="protein sequence ID" value="KDR71878.1"/>
    <property type="molecule type" value="Genomic_DNA"/>
</dbReference>
<protein>
    <submittedName>
        <fullName evidence="1">Uncharacterized protein</fullName>
    </submittedName>
</protein>
<accession>A0A067SYN1</accession>
<evidence type="ECO:0000313" key="2">
    <source>
        <dbReference type="Proteomes" id="UP000027222"/>
    </source>
</evidence>
<evidence type="ECO:0000313" key="1">
    <source>
        <dbReference type="EMBL" id="KDR71878.1"/>
    </source>
</evidence>